<dbReference type="Proteomes" id="UP000594638">
    <property type="component" value="Unassembled WGS sequence"/>
</dbReference>
<gene>
    <name evidence="2" type="ORF">OLEA9_A063929</name>
</gene>
<name>A0A8S0RBK0_OLEEU</name>
<organism evidence="2 3">
    <name type="scientific">Olea europaea subsp. europaea</name>
    <dbReference type="NCBI Taxonomy" id="158383"/>
    <lineage>
        <taxon>Eukaryota</taxon>
        <taxon>Viridiplantae</taxon>
        <taxon>Streptophyta</taxon>
        <taxon>Embryophyta</taxon>
        <taxon>Tracheophyta</taxon>
        <taxon>Spermatophyta</taxon>
        <taxon>Magnoliopsida</taxon>
        <taxon>eudicotyledons</taxon>
        <taxon>Gunneridae</taxon>
        <taxon>Pentapetalae</taxon>
        <taxon>asterids</taxon>
        <taxon>lamiids</taxon>
        <taxon>Lamiales</taxon>
        <taxon>Oleaceae</taxon>
        <taxon>Oleeae</taxon>
        <taxon>Olea</taxon>
    </lineage>
</organism>
<evidence type="ECO:0000313" key="2">
    <source>
        <dbReference type="EMBL" id="CAA2976693.1"/>
    </source>
</evidence>
<protein>
    <submittedName>
        <fullName evidence="2">Uncharacterized protein</fullName>
    </submittedName>
</protein>
<feature type="region of interest" description="Disordered" evidence="1">
    <location>
        <begin position="30"/>
        <end position="66"/>
    </location>
</feature>
<evidence type="ECO:0000256" key="1">
    <source>
        <dbReference type="SAM" id="MobiDB-lite"/>
    </source>
</evidence>
<dbReference type="Gramene" id="OE9A063929T1">
    <property type="protein sequence ID" value="OE9A063929C1"/>
    <property type="gene ID" value="OE9A063929"/>
</dbReference>
<sequence>MPRRTAGIEAAKNKQDLKAILEDDSDDLTDLSDLETHSENTSGRVAQLSDIDETYDSAGEDPQDDEYVAPGYDLNKDGKQEGEVQKKKRKGKTVEWSLECPFDHLGDERFRAISKDSYARSDWLLRHYHKSEVLYYAIHLGILDAATLDGLVDGHRAIFSRYFAQMVCRAYNGRTPYWLPKSVVLEGI</sequence>
<comment type="caution">
    <text evidence="2">The sequence shown here is derived from an EMBL/GenBank/DDBJ whole genome shotgun (WGS) entry which is preliminary data.</text>
</comment>
<proteinExistence type="predicted"/>
<dbReference type="EMBL" id="CACTIH010002513">
    <property type="protein sequence ID" value="CAA2976693.1"/>
    <property type="molecule type" value="Genomic_DNA"/>
</dbReference>
<accession>A0A8S0RBK0</accession>
<keyword evidence="3" id="KW-1185">Reference proteome</keyword>
<reference evidence="2 3" key="1">
    <citation type="submission" date="2019-12" db="EMBL/GenBank/DDBJ databases">
        <authorList>
            <person name="Alioto T."/>
            <person name="Alioto T."/>
            <person name="Gomez Garrido J."/>
        </authorList>
    </citation>
    <scope>NUCLEOTIDE SEQUENCE [LARGE SCALE GENOMIC DNA]</scope>
</reference>
<dbReference type="AlphaFoldDB" id="A0A8S0RBK0"/>
<feature type="compositionally biased region" description="Acidic residues" evidence="1">
    <location>
        <begin position="50"/>
        <end position="66"/>
    </location>
</feature>
<evidence type="ECO:0000313" key="3">
    <source>
        <dbReference type="Proteomes" id="UP000594638"/>
    </source>
</evidence>
<dbReference type="OrthoDB" id="2342308at2759"/>